<gene>
    <name evidence="2" type="ORF">G6034_12205</name>
</gene>
<feature type="transmembrane region" description="Helical" evidence="1">
    <location>
        <begin position="47"/>
        <end position="69"/>
    </location>
</feature>
<evidence type="ECO:0000313" key="3">
    <source>
        <dbReference type="Proteomes" id="UP000543556"/>
    </source>
</evidence>
<feature type="transmembrane region" description="Helical" evidence="1">
    <location>
        <begin position="76"/>
        <end position="93"/>
    </location>
</feature>
<dbReference type="RefSeq" id="WP_176635389.1">
    <property type="nucleotide sequence ID" value="NZ_JAAMFM010000018.1"/>
</dbReference>
<keyword evidence="1" id="KW-0812">Transmembrane</keyword>
<feature type="transmembrane region" description="Helical" evidence="1">
    <location>
        <begin position="113"/>
        <end position="134"/>
    </location>
</feature>
<organism evidence="2 3">
    <name type="scientific">Arthrobacter wenxiniae</name>
    <dbReference type="NCBI Taxonomy" id="2713570"/>
    <lineage>
        <taxon>Bacteria</taxon>
        <taxon>Bacillati</taxon>
        <taxon>Actinomycetota</taxon>
        <taxon>Actinomycetes</taxon>
        <taxon>Micrococcales</taxon>
        <taxon>Micrococcaceae</taxon>
        <taxon>Arthrobacter</taxon>
    </lineage>
</organism>
<keyword evidence="1" id="KW-1133">Transmembrane helix</keyword>
<feature type="transmembrane region" description="Helical" evidence="1">
    <location>
        <begin position="20"/>
        <end position="41"/>
    </location>
</feature>
<evidence type="ECO:0000313" key="2">
    <source>
        <dbReference type="EMBL" id="NVM95663.1"/>
    </source>
</evidence>
<evidence type="ECO:0000256" key="1">
    <source>
        <dbReference type="SAM" id="Phobius"/>
    </source>
</evidence>
<accession>A0A7Y7M0F2</accession>
<dbReference type="Proteomes" id="UP000543556">
    <property type="component" value="Unassembled WGS sequence"/>
</dbReference>
<keyword evidence="3" id="KW-1185">Reference proteome</keyword>
<dbReference type="EMBL" id="JAAMFM010000018">
    <property type="protein sequence ID" value="NVM95663.1"/>
    <property type="molecule type" value="Genomic_DNA"/>
</dbReference>
<sequence length="142" mass="15294">MTTTSTQTTTAGNVRMRRSAALPVAATASVLAGFIHYIVMPEHLAEWWVYAAFFTAIGMFELIWAALVFTGRNRQVLLVGVLVNVAVLALWVVTRTTGLPIGPEPGTPEAVGIWDLVSCAAETVTVLAVLYSLLGSKRTHHD</sequence>
<keyword evidence="1" id="KW-0472">Membrane</keyword>
<dbReference type="AlphaFoldDB" id="A0A7Y7M0F2"/>
<name>A0A7Y7M0F2_9MICC</name>
<proteinExistence type="predicted"/>
<comment type="caution">
    <text evidence="2">The sequence shown here is derived from an EMBL/GenBank/DDBJ whole genome shotgun (WGS) entry which is preliminary data.</text>
</comment>
<reference evidence="2 3" key="1">
    <citation type="submission" date="2020-02" db="EMBL/GenBank/DDBJ databases">
        <title>Genome sequence of strain AETb3-4.</title>
        <authorList>
            <person name="Gao J."/>
            <person name="Zhang X."/>
        </authorList>
    </citation>
    <scope>NUCLEOTIDE SEQUENCE [LARGE SCALE GENOMIC DNA]</scope>
    <source>
        <strain evidence="2 3">AETb3-4</strain>
    </source>
</reference>
<protein>
    <submittedName>
        <fullName evidence="2">Uncharacterized protein</fullName>
    </submittedName>
</protein>